<protein>
    <submittedName>
        <fullName evidence="3">Uncharacterized protein</fullName>
    </submittedName>
</protein>
<reference evidence="3 4" key="2">
    <citation type="submission" date="2020-02" db="EMBL/GenBank/DDBJ databases">
        <title>The new genus of Enterobacteriales.</title>
        <authorList>
            <person name="Kim I.S."/>
        </authorList>
    </citation>
    <scope>NUCLEOTIDE SEQUENCE [LARGE SCALE GENOMIC DNA]</scope>
    <source>
        <strain evidence="3 4">SAP-6</strain>
    </source>
</reference>
<dbReference type="InterPro" id="IPR009937">
    <property type="entry name" value="Phage_holin_3_6"/>
</dbReference>
<feature type="transmembrane region" description="Helical" evidence="2">
    <location>
        <begin position="81"/>
        <end position="103"/>
    </location>
</feature>
<accession>A0A845SF04</accession>
<evidence type="ECO:0000256" key="2">
    <source>
        <dbReference type="SAM" id="Phobius"/>
    </source>
</evidence>
<name>A0A845SF04_9GAMM</name>
<gene>
    <name evidence="3" type="ORF">GRH90_12550</name>
</gene>
<sequence length="153" mass="17249">MIEQQSQGPGKGIFTIGQRIITIIVSMVETRLRLAVVELEQEKSNIIQMLMMAGITLLLAAFGLMSLLVLLIWAIDPQYRLTAIATTTAVLFVLAIIGAIWTLGKARSSSLLGSTREELQVDRNILEKVQDEIQEEEKARKREKEREKEREGR</sequence>
<dbReference type="Proteomes" id="UP000461443">
    <property type="component" value="Unassembled WGS sequence"/>
</dbReference>
<comment type="caution">
    <text evidence="3">The sequence shown here is derived from an EMBL/GenBank/DDBJ whole genome shotgun (WGS) entry which is preliminary data.</text>
</comment>
<keyword evidence="2" id="KW-1133">Transmembrane helix</keyword>
<dbReference type="EMBL" id="WUBS01000008">
    <property type="protein sequence ID" value="NDL63573.1"/>
    <property type="molecule type" value="Genomic_DNA"/>
</dbReference>
<feature type="coiled-coil region" evidence="1">
    <location>
        <begin position="116"/>
        <end position="150"/>
    </location>
</feature>
<dbReference type="Pfam" id="PF07332">
    <property type="entry name" value="Phage_holin_3_6"/>
    <property type="match status" value="1"/>
</dbReference>
<keyword evidence="1" id="KW-0175">Coiled coil</keyword>
<evidence type="ECO:0000313" key="3">
    <source>
        <dbReference type="EMBL" id="NDL63573.1"/>
    </source>
</evidence>
<organism evidence="3 4">
    <name type="scientific">Acerihabitans arboris</name>
    <dbReference type="NCBI Taxonomy" id="2691583"/>
    <lineage>
        <taxon>Bacteria</taxon>
        <taxon>Pseudomonadati</taxon>
        <taxon>Pseudomonadota</taxon>
        <taxon>Gammaproteobacteria</taxon>
        <taxon>Enterobacterales</taxon>
        <taxon>Pectobacteriaceae</taxon>
        <taxon>Acerihabitans</taxon>
    </lineage>
</organism>
<evidence type="ECO:0000256" key="1">
    <source>
        <dbReference type="SAM" id="Coils"/>
    </source>
</evidence>
<keyword evidence="4" id="KW-1185">Reference proteome</keyword>
<dbReference type="AlphaFoldDB" id="A0A845SF04"/>
<keyword evidence="2" id="KW-0812">Transmembrane</keyword>
<feature type="transmembrane region" description="Helical" evidence="2">
    <location>
        <begin position="49"/>
        <end position="75"/>
    </location>
</feature>
<proteinExistence type="predicted"/>
<evidence type="ECO:0000313" key="4">
    <source>
        <dbReference type="Proteomes" id="UP000461443"/>
    </source>
</evidence>
<keyword evidence="2" id="KW-0472">Membrane</keyword>
<reference evidence="3 4" key="1">
    <citation type="submission" date="2019-12" db="EMBL/GenBank/DDBJ databases">
        <authorList>
            <person name="Lee S.D."/>
        </authorList>
    </citation>
    <scope>NUCLEOTIDE SEQUENCE [LARGE SCALE GENOMIC DNA]</scope>
    <source>
        <strain evidence="3 4">SAP-6</strain>
    </source>
</reference>